<evidence type="ECO:0000256" key="5">
    <source>
        <dbReference type="ARBA" id="ARBA00022827"/>
    </source>
</evidence>
<keyword evidence="4" id="KW-0285">Flavoprotein</keyword>
<feature type="domain" description="NADH-rubredoxin oxidoreductase C-terminal" evidence="9">
    <location>
        <begin position="394"/>
        <end position="460"/>
    </location>
</feature>
<reference evidence="10" key="2">
    <citation type="submission" date="2020-02" db="EMBL/GenBank/DDBJ databases">
        <title>Esox lucius (northern pike) genome, fEsoLuc1, primary haplotype.</title>
        <authorList>
            <person name="Myers G."/>
            <person name="Karagic N."/>
            <person name="Meyer A."/>
            <person name="Pippel M."/>
            <person name="Reichard M."/>
            <person name="Winkler S."/>
            <person name="Tracey A."/>
            <person name="Sims Y."/>
            <person name="Howe K."/>
            <person name="Rhie A."/>
            <person name="Formenti G."/>
            <person name="Durbin R."/>
            <person name="Fedrigo O."/>
            <person name="Jarvis E.D."/>
        </authorList>
    </citation>
    <scope>NUCLEOTIDE SEQUENCE [LARGE SCALE GENOMIC DNA]</scope>
</reference>
<dbReference type="SUPFAM" id="SSF51735">
    <property type="entry name" value="NAD(P)-binding Rossmann-fold domains"/>
    <property type="match status" value="1"/>
</dbReference>
<comment type="function">
    <text evidence="7">Probable FAD-dependent oxidoreductase; involved in the cellular oxidative stress response. Required for normal sarcomere structure and muscle fiber integrity.</text>
</comment>
<reference evidence="11" key="1">
    <citation type="journal article" date="2014" name="PLoS ONE">
        <title>The genome and linkage map of the northern pike (Esox lucius): conserved synteny revealed between the salmonid sister group and the Neoteleostei.</title>
        <authorList>
            <person name="Rondeau E.B."/>
            <person name="Minkley D.R."/>
            <person name="Leong J.S."/>
            <person name="Messmer A.M."/>
            <person name="Jantzen J.R."/>
            <person name="von Schalburg K.R."/>
            <person name="Lemon C."/>
            <person name="Bird N.H."/>
            <person name="Koop B.F."/>
        </authorList>
    </citation>
    <scope>NUCLEOTIDE SEQUENCE</scope>
</reference>
<feature type="domain" description="FAD/NAD(P)-binding" evidence="8">
    <location>
        <begin position="282"/>
        <end position="365"/>
    </location>
</feature>
<evidence type="ECO:0000256" key="6">
    <source>
        <dbReference type="ARBA" id="ARBA00023002"/>
    </source>
</evidence>
<name>A0A3P8ZY41_ESOLU</name>
<dbReference type="SUPFAM" id="SSF51905">
    <property type="entry name" value="FAD/NAD(P)-binding domain"/>
    <property type="match status" value="1"/>
</dbReference>
<evidence type="ECO:0000256" key="7">
    <source>
        <dbReference type="ARBA" id="ARBA00045921"/>
    </source>
</evidence>
<keyword evidence="11" id="KW-1185">Reference proteome</keyword>
<sequence>KGMAANTKNSFKFVVVGGGIAGVTCSEQLASQFPSADVALVTAAPLIKAVCNFKQVSKTLEEFDVEEKPSTVLEEKYPNLRVIQSAVEALHAQQHTLLTVDGLKVHYEKLCICSGGRPKLLTQDNPNVLGIRDTDSAQEFQKRLSQAKRIVVVGNGGIALELVYEVEGCEVVWAVKDNAIGNTFFDVGAAQFLIPTLNTDKPERAATCKRVRYTIDGLGQCRAFEEPGSALGPDWHEGIRLRGAEEVQVLMSPCFPTTFCQCSKASFSVQFPAPVGSWPVYVELTNGKTFGCDFIVSATGVVPNTEPFLHGNNFELAEDSGLRVDDHMKTSEPDVYSAGDVCTASWEASHLWQQMRLWTQARQMGWYAGRCMAADVLNETIELDFCFELFSHITKFFNYKVVLLGKFNGQGLGLNQELLVRCSKGLEYVKVVLSGGRMVGAVLIGETDLEETFENLILNQMDLTPYRDELLNPNIDIEDYFD</sequence>
<evidence type="ECO:0000259" key="9">
    <source>
        <dbReference type="Pfam" id="PF18267"/>
    </source>
</evidence>
<dbReference type="Ensembl" id="ENSELUT00000001161.3">
    <property type="protein sequence ID" value="ENSELUP00000033243.2"/>
    <property type="gene ID" value="ENSELUG00000011480.3"/>
</dbReference>
<dbReference type="Proteomes" id="UP000265140">
    <property type="component" value="Chromosome 23"/>
</dbReference>
<keyword evidence="6" id="KW-0560">Oxidoreductase</keyword>
<dbReference type="Gene3D" id="3.30.390.30">
    <property type="match status" value="1"/>
</dbReference>
<dbReference type="Pfam" id="PF07992">
    <property type="entry name" value="Pyr_redox_2"/>
    <property type="match status" value="2"/>
</dbReference>
<comment type="cofactor">
    <cofactor evidence="1">
        <name>FAD</name>
        <dbReference type="ChEBI" id="CHEBI:57692"/>
    </cofactor>
</comment>
<evidence type="ECO:0000256" key="3">
    <source>
        <dbReference type="ARBA" id="ARBA00018240"/>
    </source>
</evidence>
<comment type="similarity">
    <text evidence="2">Belongs to the class-I pyridine nucleotide-disulfide oxidoreductase family. PYROXD1 subfamily.</text>
</comment>
<evidence type="ECO:0000256" key="4">
    <source>
        <dbReference type="ARBA" id="ARBA00022630"/>
    </source>
</evidence>
<proteinExistence type="inferred from homology"/>
<reference evidence="10" key="3">
    <citation type="submission" date="2025-08" db="UniProtKB">
        <authorList>
            <consortium name="Ensembl"/>
        </authorList>
    </citation>
    <scope>IDENTIFICATION</scope>
</reference>
<dbReference type="Gene3D" id="3.50.50.60">
    <property type="entry name" value="FAD/NAD(P)-binding domain"/>
    <property type="match status" value="3"/>
</dbReference>
<dbReference type="InterPro" id="IPR023753">
    <property type="entry name" value="FAD/NAD-binding_dom"/>
</dbReference>
<evidence type="ECO:0000256" key="1">
    <source>
        <dbReference type="ARBA" id="ARBA00001974"/>
    </source>
</evidence>
<dbReference type="GO" id="GO:0016491">
    <property type="term" value="F:oxidoreductase activity"/>
    <property type="evidence" value="ECO:0007669"/>
    <property type="project" value="UniProtKB-KW"/>
</dbReference>
<dbReference type="InterPro" id="IPR050260">
    <property type="entry name" value="FAD-bd_OxRdtase"/>
</dbReference>
<evidence type="ECO:0000259" key="8">
    <source>
        <dbReference type="Pfam" id="PF07992"/>
    </source>
</evidence>
<dbReference type="PANTHER" id="PTHR43429:SF2">
    <property type="entry name" value="PYRIDINE NUCLEOTIDE-DISULFIDE OXIDOREDUCTASE DOMAIN-CONTAINING PROTEIN 1"/>
    <property type="match status" value="1"/>
</dbReference>
<reference evidence="10" key="4">
    <citation type="submission" date="2025-09" db="UniProtKB">
        <authorList>
            <consortium name="Ensembl"/>
        </authorList>
    </citation>
    <scope>IDENTIFICATION</scope>
</reference>
<organism evidence="10 11">
    <name type="scientific">Esox lucius</name>
    <name type="common">Northern pike</name>
    <dbReference type="NCBI Taxonomy" id="8010"/>
    <lineage>
        <taxon>Eukaryota</taxon>
        <taxon>Metazoa</taxon>
        <taxon>Chordata</taxon>
        <taxon>Craniata</taxon>
        <taxon>Vertebrata</taxon>
        <taxon>Euteleostomi</taxon>
        <taxon>Actinopterygii</taxon>
        <taxon>Neopterygii</taxon>
        <taxon>Teleostei</taxon>
        <taxon>Protacanthopterygii</taxon>
        <taxon>Esociformes</taxon>
        <taxon>Esocidae</taxon>
        <taxon>Esox</taxon>
    </lineage>
</organism>
<evidence type="ECO:0000256" key="2">
    <source>
        <dbReference type="ARBA" id="ARBA00008147"/>
    </source>
</evidence>
<dbReference type="Bgee" id="ENSELUG00000011480">
    <property type="expression patterns" value="Expressed in muscle tissue and 15 other cell types or tissues"/>
</dbReference>
<dbReference type="InterPro" id="IPR036188">
    <property type="entry name" value="FAD/NAD-bd_sf"/>
</dbReference>
<dbReference type="InterPro" id="IPR016156">
    <property type="entry name" value="FAD/NAD-linked_Rdtase_dimer_sf"/>
</dbReference>
<dbReference type="InterPro" id="IPR036291">
    <property type="entry name" value="NAD(P)-bd_dom_sf"/>
</dbReference>
<protein>
    <recommendedName>
        <fullName evidence="3">Pyridine nucleotide-disulfide oxidoreductase domain-containing protein 1</fullName>
    </recommendedName>
</protein>
<feature type="domain" description="FAD/NAD(P)-binding" evidence="8">
    <location>
        <begin position="12"/>
        <end position="165"/>
    </location>
</feature>
<dbReference type="InterPro" id="IPR041575">
    <property type="entry name" value="Rubredoxin_C"/>
</dbReference>
<evidence type="ECO:0000313" key="11">
    <source>
        <dbReference type="Proteomes" id="UP000265140"/>
    </source>
</evidence>
<keyword evidence="5" id="KW-0274">FAD</keyword>
<dbReference type="AlphaFoldDB" id="A0A3P8ZY41"/>
<dbReference type="Pfam" id="PF18267">
    <property type="entry name" value="Rubredoxin_C"/>
    <property type="match status" value="1"/>
</dbReference>
<dbReference type="GeneTree" id="ENSGT00390000014894"/>
<evidence type="ECO:0000313" key="10">
    <source>
        <dbReference type="Ensembl" id="ENSELUP00000033243.2"/>
    </source>
</evidence>
<gene>
    <name evidence="10" type="primary">PYROXD1</name>
</gene>
<dbReference type="PRINTS" id="PR00368">
    <property type="entry name" value="FADPNR"/>
</dbReference>
<accession>A0A3P8ZY41</accession>
<dbReference type="PANTHER" id="PTHR43429">
    <property type="entry name" value="PYRIDINE NUCLEOTIDE-DISULFIDE OXIDOREDUCTASE DOMAIN-CONTAINING"/>
    <property type="match status" value="1"/>
</dbReference>